<gene>
    <name evidence="1" type="ORF">C3928_05690</name>
</gene>
<dbReference type="RefSeq" id="WP_027227691.1">
    <property type="nucleotide sequence ID" value="NZ_CP017601.1"/>
</dbReference>
<reference evidence="1 2" key="1">
    <citation type="submission" date="2018-02" db="EMBL/GenBank/DDBJ databases">
        <title>Draft genome sequences of four Legionella pneumophila clinical strains isolated in Ontario.</title>
        <authorList>
            <person name="Fortuna A."/>
            <person name="Ramnarine R."/>
            <person name="Li A."/>
            <person name="Frantz C."/>
            <person name="Mallo G."/>
        </authorList>
    </citation>
    <scope>NUCLEOTIDE SEQUENCE [LARGE SCALE GENOMIC DNA]</scope>
    <source>
        <strain evidence="1 2">LG61</strain>
    </source>
</reference>
<evidence type="ECO:0000313" key="2">
    <source>
        <dbReference type="Proteomes" id="UP000239239"/>
    </source>
</evidence>
<dbReference type="AlphaFoldDB" id="A0A2S6F256"/>
<organism evidence="1 2">
    <name type="scientific">Legionella pneumophila</name>
    <dbReference type="NCBI Taxonomy" id="446"/>
    <lineage>
        <taxon>Bacteria</taxon>
        <taxon>Pseudomonadati</taxon>
        <taxon>Pseudomonadota</taxon>
        <taxon>Gammaproteobacteria</taxon>
        <taxon>Legionellales</taxon>
        <taxon>Legionellaceae</taxon>
        <taxon>Legionella</taxon>
    </lineage>
</organism>
<comment type="caution">
    <text evidence="1">The sequence shown here is derived from an EMBL/GenBank/DDBJ whole genome shotgun (WGS) entry which is preliminary data.</text>
</comment>
<proteinExistence type="predicted"/>
<sequence length="674" mass="78003">MKYFLKQSRQHASTQKKRNPSAQFGSITIDFIGSVRFIFTFSLFCFRAVADLATSVVFGKELFDFVFNRIKIVLTGSIDIITVRRELTKATHKIQETTEQKSLFKKELEEPCSSTDTKPIIKPNTLHTQNVFFTKPKEKLKTKSFKTVESHDFNNSEELMAFMAKINELIAQDEALAIPQKEEKNLSPPEEKDIEKLIEIMKNSELLKHEFWSRLNQMTHKDIKLFVSRLSPIKEKKKFGSNDLDYLWRYFSGFEFEPSKRENRKDKFAVMLEALSEDQLKASFDSPDFLNLLNKDSYIEAAANTLNRKQLALFASNIKKHDILNLMIKKLKPSAYLLGKLVSIMPYASTKIKIALIDQIAHLPHSASFKIELAKLAEHYIGINTQAYRKRYQSLPALPSNTTHSKPHLSKWSSVTAISKPISTNIPAAKEDWTDEAFDGFLREMNATTYIINEKKIIDDLNSLPDHRIKMIVEKASSPDYKDILKHLWMIESKTINHKSFIENRKNRLKIILENLSESQLKSSIEDNKFWDIFRNTQEPYCKMAAKVLSPRQFEIIISNATLERHVDFAVIITQIKKDSSTDKERLQKIIDAIIPHTTPWFALALERQIKGLLTSNKSLFEKFNADLKKFLSQSLEKPEVSLKYRRDRDLNRHAISHLLAEPFANSYKTSFSF</sequence>
<protein>
    <submittedName>
        <fullName evidence="1">Uncharacterized protein</fullName>
    </submittedName>
</protein>
<accession>A0A2S6F256</accession>
<dbReference type="Proteomes" id="UP000239239">
    <property type="component" value="Unassembled WGS sequence"/>
</dbReference>
<dbReference type="EMBL" id="PQWY01000010">
    <property type="protein sequence ID" value="PPK31524.1"/>
    <property type="molecule type" value="Genomic_DNA"/>
</dbReference>
<dbReference type="OrthoDB" id="5651878at2"/>
<name>A0A2S6F256_LEGPN</name>
<evidence type="ECO:0000313" key="1">
    <source>
        <dbReference type="EMBL" id="PPK31524.1"/>
    </source>
</evidence>